<evidence type="ECO:0000256" key="2">
    <source>
        <dbReference type="ARBA" id="ARBA00023157"/>
    </source>
</evidence>
<protein>
    <recommendedName>
        <fullName evidence="5">Glycosyl transferase 64 domain-containing protein</fullName>
    </recommendedName>
</protein>
<dbReference type="GO" id="GO:0016020">
    <property type="term" value="C:membrane"/>
    <property type="evidence" value="ECO:0007669"/>
    <property type="project" value="InterPro"/>
</dbReference>
<dbReference type="Pfam" id="PF09258">
    <property type="entry name" value="Glyco_transf_64"/>
    <property type="match status" value="1"/>
</dbReference>
<dbReference type="InterPro" id="IPR015338">
    <property type="entry name" value="GT64_dom"/>
</dbReference>
<evidence type="ECO:0000259" key="5">
    <source>
        <dbReference type="Pfam" id="PF09258"/>
    </source>
</evidence>
<gene>
    <name evidence="6" type="ORF">DBRI1063_LOCUS2669</name>
</gene>
<keyword evidence="4" id="KW-0472">Membrane</keyword>
<dbReference type="GO" id="GO:0016757">
    <property type="term" value="F:glycosyltransferase activity"/>
    <property type="evidence" value="ECO:0007669"/>
    <property type="project" value="InterPro"/>
</dbReference>
<evidence type="ECO:0000256" key="3">
    <source>
        <dbReference type="SAM" id="MobiDB-lite"/>
    </source>
</evidence>
<evidence type="ECO:0000313" key="6">
    <source>
        <dbReference type="EMBL" id="CAD9316262.1"/>
    </source>
</evidence>
<sequence>MMDRTKHRMQTSQSVPLLSRLPSATRLSARTTTCKKSDEDIEHQMQHGFVDTSKGPLVKKVGSERPFCAESLKSSDRSSFPHSMQKPRRKRGNGGSYGLSGEVVKTASSVLFTLWLFLACVMLLYFRLDDFDGVSSRGGDKLDLISSLRGGEGSALEEATETPTRKIQFRPSVPPIFSSSKHIPIPLPPNKVSVVIMNHSRPRMIRESSLMNTLLAHPSVDEVLLLHSNPNTAFEYVHPKVKNIDASQHNDKMGLSLRFYFCQHAKNDWVIQVDDDMEFTPSTFSELLIEFAKDSHRIVGRFGRDFSEGSMFNGYSSSNTHKTTEVVLTKFMIMEQNICSSFFELSHLIWDDVILHDGEGPMWNGEDIFMSLVANHVYGGINNYAMDWLDVWNAPDYLKDYDSGKLDISGGFSGYTFWDWKWWQNLLRRNRHYAYRGTLWNTARRRLAELGDNQ</sequence>
<dbReference type="EMBL" id="HBGN01004036">
    <property type="protein sequence ID" value="CAD9316262.1"/>
    <property type="molecule type" value="Transcribed_RNA"/>
</dbReference>
<dbReference type="CDD" id="cd00761">
    <property type="entry name" value="Glyco_tranf_GTA_type"/>
    <property type="match status" value="1"/>
</dbReference>
<feature type="region of interest" description="Disordered" evidence="3">
    <location>
        <begin position="70"/>
        <end position="96"/>
    </location>
</feature>
<dbReference type="Gene3D" id="3.90.550.10">
    <property type="entry name" value="Spore Coat Polysaccharide Biosynthesis Protein SpsA, Chain A"/>
    <property type="match status" value="1"/>
</dbReference>
<feature type="domain" description="Glycosyl transferase 64" evidence="5">
    <location>
        <begin position="194"/>
        <end position="377"/>
    </location>
</feature>
<reference evidence="6" key="1">
    <citation type="submission" date="2021-01" db="EMBL/GenBank/DDBJ databases">
        <authorList>
            <person name="Corre E."/>
            <person name="Pelletier E."/>
            <person name="Niang G."/>
            <person name="Scheremetjew M."/>
            <person name="Finn R."/>
            <person name="Kale V."/>
            <person name="Holt S."/>
            <person name="Cochrane G."/>
            <person name="Meng A."/>
            <person name="Brown T."/>
            <person name="Cohen L."/>
        </authorList>
    </citation>
    <scope>NUCLEOTIDE SEQUENCE</scope>
    <source>
        <strain evidence="6">Pop2</strain>
    </source>
</reference>
<keyword evidence="4" id="KW-1133">Transmembrane helix</keyword>
<proteinExistence type="predicted"/>
<dbReference type="AlphaFoldDB" id="A0A6U3WT78"/>
<dbReference type="SUPFAM" id="SSF53448">
    <property type="entry name" value="Nucleotide-diphospho-sugar transferases"/>
    <property type="match status" value="1"/>
</dbReference>
<name>A0A6U3WT78_9STRA</name>
<evidence type="ECO:0000256" key="1">
    <source>
        <dbReference type="ARBA" id="ARBA00022679"/>
    </source>
</evidence>
<evidence type="ECO:0000256" key="4">
    <source>
        <dbReference type="SAM" id="Phobius"/>
    </source>
</evidence>
<keyword evidence="2" id="KW-1015">Disulfide bond</keyword>
<accession>A0A6U3WT78</accession>
<organism evidence="6">
    <name type="scientific">Ditylum brightwellii</name>
    <dbReference type="NCBI Taxonomy" id="49249"/>
    <lineage>
        <taxon>Eukaryota</taxon>
        <taxon>Sar</taxon>
        <taxon>Stramenopiles</taxon>
        <taxon>Ochrophyta</taxon>
        <taxon>Bacillariophyta</taxon>
        <taxon>Mediophyceae</taxon>
        <taxon>Lithodesmiophycidae</taxon>
        <taxon>Lithodesmiales</taxon>
        <taxon>Lithodesmiaceae</taxon>
        <taxon>Ditylum</taxon>
    </lineage>
</organism>
<keyword evidence="4" id="KW-0812">Transmembrane</keyword>
<keyword evidence="1" id="KW-0808">Transferase</keyword>
<dbReference type="InterPro" id="IPR029044">
    <property type="entry name" value="Nucleotide-diphossugar_trans"/>
</dbReference>
<feature type="transmembrane region" description="Helical" evidence="4">
    <location>
        <begin position="110"/>
        <end position="128"/>
    </location>
</feature>